<dbReference type="RefSeq" id="WP_076602034.1">
    <property type="nucleotide sequence ID" value="NZ_FTMD01000006.1"/>
</dbReference>
<evidence type="ECO:0000256" key="5">
    <source>
        <dbReference type="ARBA" id="ARBA00023012"/>
    </source>
</evidence>
<dbReference type="AlphaFoldDB" id="A0A1N6USR0"/>
<dbReference type="InterPro" id="IPR003594">
    <property type="entry name" value="HATPase_dom"/>
</dbReference>
<dbReference type="Proteomes" id="UP000186819">
    <property type="component" value="Unassembled WGS sequence"/>
</dbReference>
<dbReference type="GO" id="GO:0016020">
    <property type="term" value="C:membrane"/>
    <property type="evidence" value="ECO:0007669"/>
    <property type="project" value="UniProtKB-SubCell"/>
</dbReference>
<dbReference type="PANTHER" id="PTHR24421:SF58">
    <property type="entry name" value="SIGNAL TRANSDUCTION HISTIDINE-PROTEIN KINASE_PHOSPHATASE UHPB"/>
    <property type="match status" value="1"/>
</dbReference>
<keyword evidence="3" id="KW-0808">Transferase</keyword>
<dbReference type="CDD" id="cd06225">
    <property type="entry name" value="HAMP"/>
    <property type="match status" value="1"/>
</dbReference>
<dbReference type="PANTHER" id="PTHR24421">
    <property type="entry name" value="NITRATE/NITRITE SENSOR PROTEIN NARX-RELATED"/>
    <property type="match status" value="1"/>
</dbReference>
<dbReference type="Pfam" id="PF02518">
    <property type="entry name" value="HATPase_c"/>
    <property type="match status" value="1"/>
</dbReference>
<keyword evidence="6" id="KW-0472">Membrane</keyword>
<dbReference type="InterPro" id="IPR003660">
    <property type="entry name" value="HAMP_dom"/>
</dbReference>
<dbReference type="GO" id="GO:0046983">
    <property type="term" value="F:protein dimerization activity"/>
    <property type="evidence" value="ECO:0007669"/>
    <property type="project" value="InterPro"/>
</dbReference>
<keyword evidence="6" id="KW-0812">Transmembrane</keyword>
<evidence type="ECO:0000256" key="1">
    <source>
        <dbReference type="ARBA" id="ARBA00004370"/>
    </source>
</evidence>
<organism evidence="8 9">
    <name type="scientific">Aromatoleum tolulyticum</name>
    <dbReference type="NCBI Taxonomy" id="34027"/>
    <lineage>
        <taxon>Bacteria</taxon>
        <taxon>Pseudomonadati</taxon>
        <taxon>Pseudomonadota</taxon>
        <taxon>Betaproteobacteria</taxon>
        <taxon>Rhodocyclales</taxon>
        <taxon>Rhodocyclaceae</taxon>
        <taxon>Aromatoleum</taxon>
    </lineage>
</organism>
<evidence type="ECO:0000313" key="8">
    <source>
        <dbReference type="EMBL" id="SIQ68276.1"/>
    </source>
</evidence>
<dbReference type="GO" id="GO:0000155">
    <property type="term" value="F:phosphorelay sensor kinase activity"/>
    <property type="evidence" value="ECO:0007669"/>
    <property type="project" value="InterPro"/>
</dbReference>
<name>A0A1N6USR0_9RHOO</name>
<dbReference type="EMBL" id="FTMD01000006">
    <property type="protein sequence ID" value="SIQ68276.1"/>
    <property type="molecule type" value="Genomic_DNA"/>
</dbReference>
<dbReference type="Gene3D" id="3.30.565.10">
    <property type="entry name" value="Histidine kinase-like ATPase, C-terminal domain"/>
    <property type="match status" value="1"/>
</dbReference>
<evidence type="ECO:0000259" key="7">
    <source>
        <dbReference type="PROSITE" id="PS50885"/>
    </source>
</evidence>
<evidence type="ECO:0000256" key="6">
    <source>
        <dbReference type="SAM" id="Phobius"/>
    </source>
</evidence>
<dbReference type="Gene3D" id="6.10.340.10">
    <property type="match status" value="1"/>
</dbReference>
<keyword evidence="2" id="KW-0597">Phosphoprotein</keyword>
<keyword evidence="6" id="KW-1133">Transmembrane helix</keyword>
<accession>A0A1N6USR0</accession>
<comment type="subcellular location">
    <subcellularLocation>
        <location evidence="1">Membrane</location>
    </subcellularLocation>
</comment>
<keyword evidence="9" id="KW-1185">Reference proteome</keyword>
<evidence type="ECO:0000256" key="3">
    <source>
        <dbReference type="ARBA" id="ARBA00022679"/>
    </source>
</evidence>
<dbReference type="Pfam" id="PF07730">
    <property type="entry name" value="HisKA_3"/>
    <property type="match status" value="1"/>
</dbReference>
<keyword evidence="5" id="KW-0902">Two-component regulatory system</keyword>
<dbReference type="CDD" id="cd16917">
    <property type="entry name" value="HATPase_UhpB-NarQ-NarX-like"/>
    <property type="match status" value="1"/>
</dbReference>
<dbReference type="InterPro" id="IPR050482">
    <property type="entry name" value="Sensor_HK_TwoCompSys"/>
</dbReference>
<reference evidence="9" key="1">
    <citation type="submission" date="2017-01" db="EMBL/GenBank/DDBJ databases">
        <authorList>
            <person name="Varghese N."/>
            <person name="Submissions S."/>
        </authorList>
    </citation>
    <scope>NUCLEOTIDE SEQUENCE [LARGE SCALE GENOMIC DNA]</scope>
    <source>
        <strain evidence="9">ATCC 51758</strain>
    </source>
</reference>
<dbReference type="InterPro" id="IPR036890">
    <property type="entry name" value="HATPase_C_sf"/>
</dbReference>
<dbReference type="SMART" id="SM00304">
    <property type="entry name" value="HAMP"/>
    <property type="match status" value="1"/>
</dbReference>
<sequence>MELTYVLLRRAAAISLACLLCVLLLAAWRAQSDVRREGQGAGQLALLSSQLAALQNAPDNALGERIEALREAGRLGRLRHLQFRLEDGRSGEVLAQSVAEELSPPAMRPFLWLLGLFARPHAAEESAWLLERADGRTFRITLTTHPFSEQREAFDEILGVTGVLLLYSLSLLAALYWAVRHAFAPLRQILDTIAAFERQDYGARLPALRIRELDVIARALNHLAAALGQTQEERRLLSLKVLTLQEDERAHIARELHDEFGQSLTAMRADATYLLRRTEQQPELHTVAAELEQQCARVQQDIRNLLGWLGNPCDEGSRASIPICDLIETLVQSWRQRPGQTIHYQLAVDLDGSDIPQGLALNLYRMTQEALTNVARHAGAKTVAVALAARFGEGVQWSVCDDGIGIASYTEALQQGNGLAGIRERVWAHGGELEMLDRGPAGGPRGLCLQARFPWPEAAREPADRASAMTYARTVE</sequence>
<dbReference type="Gene3D" id="1.20.5.1930">
    <property type="match status" value="1"/>
</dbReference>
<dbReference type="InterPro" id="IPR011712">
    <property type="entry name" value="Sig_transdc_His_kin_sub3_dim/P"/>
</dbReference>
<dbReference type="Pfam" id="PF00672">
    <property type="entry name" value="HAMP"/>
    <property type="match status" value="1"/>
</dbReference>
<evidence type="ECO:0000256" key="4">
    <source>
        <dbReference type="ARBA" id="ARBA00022777"/>
    </source>
</evidence>
<dbReference type="OrthoDB" id="9813412at2"/>
<dbReference type="PROSITE" id="PS50885">
    <property type="entry name" value="HAMP"/>
    <property type="match status" value="1"/>
</dbReference>
<gene>
    <name evidence="8" type="ORF">SAMN05421829_10619</name>
</gene>
<protein>
    <submittedName>
        <fullName evidence="8">Two-component system, NarL family, sensor histidine kinase UhpB</fullName>
    </submittedName>
</protein>
<keyword evidence="4 8" id="KW-0418">Kinase</keyword>
<proteinExistence type="predicted"/>
<feature type="domain" description="HAMP" evidence="7">
    <location>
        <begin position="180"/>
        <end position="232"/>
    </location>
</feature>
<evidence type="ECO:0000313" key="9">
    <source>
        <dbReference type="Proteomes" id="UP000186819"/>
    </source>
</evidence>
<evidence type="ECO:0000256" key="2">
    <source>
        <dbReference type="ARBA" id="ARBA00022553"/>
    </source>
</evidence>
<dbReference type="SUPFAM" id="SSF55874">
    <property type="entry name" value="ATPase domain of HSP90 chaperone/DNA topoisomerase II/histidine kinase"/>
    <property type="match status" value="1"/>
</dbReference>
<feature type="transmembrane region" description="Helical" evidence="6">
    <location>
        <begin position="157"/>
        <end position="179"/>
    </location>
</feature>
<dbReference type="STRING" id="34027.SAMN05421829_10619"/>